<dbReference type="RefSeq" id="WP_208228175.1">
    <property type="nucleotide sequence ID" value="NZ_CP050854.1"/>
</dbReference>
<feature type="region of interest" description="Disordered" evidence="1">
    <location>
        <begin position="303"/>
        <end position="343"/>
    </location>
</feature>
<sequence>MARSKNKVLDLSSALLQQGKTALGTQPETTSVTPLPVSELPMVLTLDELAPNPDNPRTSRNPKYEEIKASIQARGLDTVPKVTRDPEAGSQVYIFSDGGNTRYQILCELWQETGEERFYRFPCLFKPWPGRLSCVIGHLAENDVRGDLSFIEKALGIRKARSIYEEQLGKCVTLRELSSLLAAEGYPVHFSGISRMEDTVKYLYPSMPVLLESGLGAPQIRQLLSLRSDAEKTWKLFANDVSTMRSFDEVFAAVCRHFDAPEMYSLDMFRDELIGALVEALPHPSLNYDRWLLELDPKEQNRRKHLGEPTSLSVQSLEIDGSLPSEGSPEEKNSQLSPGVEHLGDQNIAPTALASALFDSDGKQDNASEEPQEEKTAPSFNTTRVETQPDLYGAPAILSGETESASGSAPLPDNDEVLTRSPFQPPHLVMAPQQDNTEHSEVAFAEVGLEPVGTIWAIPTLQDDIEHLQVMTFRLAFELAEVAGCEAEIKADRSGLYAAGYELADRHLAAGRIEQPSPFTVFLLSLAGADNTDHDGCSLGDVLIGTERAADLPLLDDIHAVKLMRLIRVMRRLRELQRDVPATEENDR</sequence>
<keyword evidence="3" id="KW-1185">Reference proteome</keyword>
<dbReference type="NCBIfam" id="TIGR03764">
    <property type="entry name" value="ICE_PFGI_1_parB"/>
    <property type="match status" value="1"/>
</dbReference>
<gene>
    <name evidence="2" type="ORF">HC231_18485</name>
</gene>
<organism evidence="2 3">
    <name type="scientific">Brenneria izadpanahii</name>
    <dbReference type="NCBI Taxonomy" id="2722756"/>
    <lineage>
        <taxon>Bacteria</taxon>
        <taxon>Pseudomonadati</taxon>
        <taxon>Pseudomonadota</taxon>
        <taxon>Gammaproteobacteria</taxon>
        <taxon>Enterobacterales</taxon>
        <taxon>Pectobacteriaceae</taxon>
        <taxon>Brenneria</taxon>
    </lineage>
</organism>
<feature type="region of interest" description="Disordered" evidence="1">
    <location>
        <begin position="360"/>
        <end position="385"/>
    </location>
</feature>
<reference evidence="2 3" key="1">
    <citation type="submission" date="2020-03" db="EMBL/GenBank/DDBJ databases">
        <authorList>
            <person name="Bakhshi Ganjeh M."/>
        </authorList>
    </citation>
    <scope>NUCLEOTIDE SEQUENCE [LARGE SCALE GENOMIC DNA]</scope>
    <source>
        <strain evidence="3">Iran 50</strain>
    </source>
</reference>
<name>A0ABX7UVP7_9GAMM</name>
<protein>
    <recommendedName>
        <fullName evidence="4">Chromosome partitioning protein ParB</fullName>
    </recommendedName>
</protein>
<evidence type="ECO:0000256" key="1">
    <source>
        <dbReference type="SAM" id="MobiDB-lite"/>
    </source>
</evidence>
<dbReference type="InterPro" id="IPR036086">
    <property type="entry name" value="ParB/Sulfiredoxin_sf"/>
</dbReference>
<evidence type="ECO:0000313" key="2">
    <source>
        <dbReference type="EMBL" id="QTF09684.1"/>
    </source>
</evidence>
<dbReference type="SUPFAM" id="SSF110849">
    <property type="entry name" value="ParB/Sulfiredoxin"/>
    <property type="match status" value="1"/>
</dbReference>
<dbReference type="EMBL" id="CP050854">
    <property type="protein sequence ID" value="QTF09684.1"/>
    <property type="molecule type" value="Genomic_DNA"/>
</dbReference>
<evidence type="ECO:0008006" key="4">
    <source>
        <dbReference type="Google" id="ProtNLM"/>
    </source>
</evidence>
<dbReference type="InterPro" id="IPR022304">
    <property type="entry name" value="ICE_PFGI_1_ParB"/>
</dbReference>
<evidence type="ECO:0000313" key="3">
    <source>
        <dbReference type="Proteomes" id="UP000671960"/>
    </source>
</evidence>
<proteinExistence type="predicted"/>
<accession>A0ABX7UVP7</accession>
<dbReference type="Proteomes" id="UP000671960">
    <property type="component" value="Chromosome"/>
</dbReference>